<dbReference type="SUPFAM" id="SSF53633">
    <property type="entry name" value="Carbamate kinase-like"/>
    <property type="match status" value="1"/>
</dbReference>
<name>A0A1I4BN54_9ACTN</name>
<dbReference type="GO" id="GO:0019546">
    <property type="term" value="P:L-arginine deiminase pathway"/>
    <property type="evidence" value="ECO:0007669"/>
    <property type="project" value="TreeGrafter"/>
</dbReference>
<keyword evidence="2 6" id="KW-0808">Transferase</keyword>
<dbReference type="PANTHER" id="PTHR30409">
    <property type="entry name" value="CARBAMATE KINASE"/>
    <property type="match status" value="1"/>
</dbReference>
<dbReference type="GO" id="GO:0008804">
    <property type="term" value="F:carbamate kinase activity"/>
    <property type="evidence" value="ECO:0007669"/>
    <property type="project" value="InterPro"/>
</dbReference>
<sequence>MAVGGNALTAAGQDGTWTEIEANAAEMAGSLAALVRSGWQIAVVHGNGPQVGNLAMQQNASEHLVPAQPLHQLCAMTQGQLGSVLVRAIDRECGPGTAVCVVTHAGIDPQDPAFEHPTKPIGPFLSRERADQLARERGWQVVEDSGRGYRRVVASPRPARIIEMDAVRTLLQAGHVVLAAGGGGVAVSLGGDGAMTGIDAVIDKDHAAAALATAVGADELYLLTGVDSVLLDYGTPEQRPAHRLTPEEAARHLQNGQFPPGSMGPKISAALRFLEDGGHRVIITSARMLAAAAAGRPGTGTCIEPAHVAVGSAS</sequence>
<dbReference type="InterPro" id="IPR003964">
    <property type="entry name" value="Carb_kinase"/>
</dbReference>
<dbReference type="Pfam" id="PF00696">
    <property type="entry name" value="AA_kinase"/>
    <property type="match status" value="1"/>
</dbReference>
<accession>A0A1I4BN54</accession>
<evidence type="ECO:0000256" key="4">
    <source>
        <dbReference type="ARBA" id="ARBA00022777"/>
    </source>
</evidence>
<evidence type="ECO:0000256" key="3">
    <source>
        <dbReference type="ARBA" id="ARBA00022741"/>
    </source>
</evidence>
<keyword evidence="3" id="KW-0547">Nucleotide-binding</keyword>
<dbReference type="NCBIfam" id="NF009007">
    <property type="entry name" value="PRK12352.1"/>
    <property type="match status" value="1"/>
</dbReference>
<evidence type="ECO:0000313" key="8">
    <source>
        <dbReference type="EMBL" id="SFK69416.1"/>
    </source>
</evidence>
<dbReference type="PANTHER" id="PTHR30409:SF1">
    <property type="entry name" value="CARBAMATE KINASE-RELATED"/>
    <property type="match status" value="1"/>
</dbReference>
<proteinExistence type="inferred from homology"/>
<evidence type="ECO:0000313" key="9">
    <source>
        <dbReference type="Proteomes" id="UP000199152"/>
    </source>
</evidence>
<feature type="domain" description="Aspartate/glutamate/uridylate kinase" evidence="7">
    <location>
        <begin position="2"/>
        <end position="285"/>
    </location>
</feature>
<evidence type="ECO:0000256" key="1">
    <source>
        <dbReference type="ARBA" id="ARBA00011066"/>
    </source>
</evidence>
<dbReference type="Gene3D" id="3.40.1160.10">
    <property type="entry name" value="Acetylglutamate kinase-like"/>
    <property type="match status" value="1"/>
</dbReference>
<evidence type="ECO:0000256" key="2">
    <source>
        <dbReference type="ARBA" id="ARBA00022679"/>
    </source>
</evidence>
<dbReference type="InParanoid" id="A0A1I4BN54"/>
<keyword evidence="9" id="KW-1185">Reference proteome</keyword>
<reference evidence="8 9" key="1">
    <citation type="submission" date="2016-10" db="EMBL/GenBank/DDBJ databases">
        <authorList>
            <person name="de Groot N.N."/>
        </authorList>
    </citation>
    <scope>NUCLEOTIDE SEQUENCE [LARGE SCALE GENOMIC DNA]</scope>
    <source>
        <strain evidence="8 9">DSM 45317</strain>
    </source>
</reference>
<protein>
    <recommendedName>
        <fullName evidence="6">Carbamate kinase</fullName>
    </recommendedName>
</protein>
<organism evidence="8 9">
    <name type="scientific">Geodermatophilus ruber</name>
    <dbReference type="NCBI Taxonomy" id="504800"/>
    <lineage>
        <taxon>Bacteria</taxon>
        <taxon>Bacillati</taxon>
        <taxon>Actinomycetota</taxon>
        <taxon>Actinomycetes</taxon>
        <taxon>Geodermatophilales</taxon>
        <taxon>Geodermatophilaceae</taxon>
        <taxon>Geodermatophilus</taxon>
    </lineage>
</organism>
<evidence type="ECO:0000256" key="5">
    <source>
        <dbReference type="ARBA" id="ARBA00022840"/>
    </source>
</evidence>
<dbReference type="PRINTS" id="PR01469">
    <property type="entry name" value="CARBMTKINASE"/>
</dbReference>
<keyword evidence="4 6" id="KW-0418">Kinase</keyword>
<dbReference type="EMBL" id="FOSW01000003">
    <property type="protein sequence ID" value="SFK69416.1"/>
    <property type="molecule type" value="Genomic_DNA"/>
</dbReference>
<keyword evidence="5" id="KW-0067">ATP-binding</keyword>
<dbReference type="GO" id="GO:0005829">
    <property type="term" value="C:cytosol"/>
    <property type="evidence" value="ECO:0007669"/>
    <property type="project" value="TreeGrafter"/>
</dbReference>
<dbReference type="Proteomes" id="UP000199152">
    <property type="component" value="Unassembled WGS sequence"/>
</dbReference>
<dbReference type="STRING" id="504800.SAMN04488085_10391"/>
<evidence type="ECO:0000259" key="7">
    <source>
        <dbReference type="Pfam" id="PF00696"/>
    </source>
</evidence>
<dbReference type="InterPro" id="IPR036393">
    <property type="entry name" value="AceGlu_kinase-like_sf"/>
</dbReference>
<dbReference type="PROSITE" id="PS01128">
    <property type="entry name" value="SHIKIMATE_KINASE"/>
    <property type="match status" value="1"/>
</dbReference>
<gene>
    <name evidence="8" type="ORF">SAMN04488085_10391</name>
</gene>
<dbReference type="GO" id="GO:0005524">
    <property type="term" value="F:ATP binding"/>
    <property type="evidence" value="ECO:0007669"/>
    <property type="project" value="UniProtKB-KW"/>
</dbReference>
<dbReference type="PIRSF" id="PIRSF000723">
    <property type="entry name" value="Carbamate_kin"/>
    <property type="match status" value="1"/>
</dbReference>
<evidence type="ECO:0000256" key="6">
    <source>
        <dbReference type="PIRNR" id="PIRNR000723"/>
    </source>
</evidence>
<dbReference type="InterPro" id="IPR023000">
    <property type="entry name" value="Shikimate_kinase_CS"/>
</dbReference>
<dbReference type="AlphaFoldDB" id="A0A1I4BN54"/>
<dbReference type="InterPro" id="IPR001048">
    <property type="entry name" value="Asp/Glu/Uridylate_kinase"/>
</dbReference>
<dbReference type="CDD" id="cd04235">
    <property type="entry name" value="AAK_CK"/>
    <property type="match status" value="1"/>
</dbReference>
<comment type="similarity">
    <text evidence="1 6">Belongs to the carbamate kinase family.</text>
</comment>